<proteinExistence type="predicted"/>
<dbReference type="InParanoid" id="A0A163JCY7"/>
<accession>A0A163JCY7</accession>
<reference evidence="2" key="1">
    <citation type="submission" date="2016-04" db="EMBL/GenBank/DDBJ databases">
        <authorList>
            <person name="Evans L.H."/>
            <person name="Alamgir A."/>
            <person name="Owens N."/>
            <person name="Weber N.D."/>
            <person name="Virtaneva K."/>
            <person name="Barbian K."/>
            <person name="Babar A."/>
            <person name="Rosenke K."/>
        </authorList>
    </citation>
    <scope>NUCLEOTIDE SEQUENCE [LARGE SCALE GENOMIC DNA]</scope>
    <source>
        <strain evidence="2">CBS 101.48</strain>
    </source>
</reference>
<sequence length="339" mass="38400">MLFVWRQDLQDQVSSTNLRQVVSGIIVHMLLVIHSVKHYLGVHQQRQSTILLPLYHGLRSLLLRDQDDYILVVKDDAGLYQWRLMSFFGRLIERAYIVADGRKCRTDNWAYRFHILLMSPYIIIFVLMMIYHNAIMTETGQCYIGLQPIANIPVLIFNLYMTILFVIPLIRVGRGVDNFDWKSSRLYDLTKRSLIASTVCLVASFANALSATILEGKQRGYLCMMCCTIDVTINVLTIHWVTNPPKSQHQTQGNVGDIAGEPVASRNRPLSSDSIIKISGSTTLNASHDYTTFGSATLYDHKEFPSSVIPDMYSQDNRSSLSIQDSQCSTKSLTKAPII</sequence>
<organism evidence="2">
    <name type="scientific">Absidia glauca</name>
    <name type="common">Pin mould</name>
    <dbReference type="NCBI Taxonomy" id="4829"/>
    <lineage>
        <taxon>Eukaryota</taxon>
        <taxon>Fungi</taxon>
        <taxon>Fungi incertae sedis</taxon>
        <taxon>Mucoromycota</taxon>
        <taxon>Mucoromycotina</taxon>
        <taxon>Mucoromycetes</taxon>
        <taxon>Mucorales</taxon>
        <taxon>Cunninghamellaceae</taxon>
        <taxon>Absidia</taxon>
    </lineage>
</organism>
<feature type="transmembrane region" description="Helical" evidence="1">
    <location>
        <begin position="111"/>
        <end position="132"/>
    </location>
</feature>
<keyword evidence="3" id="KW-1185">Reference proteome</keyword>
<dbReference type="PANTHER" id="PTHR38848:SF3">
    <property type="entry name" value="G-PROTEIN COUPLED RECEPTORS FAMILY 3 PROFILE DOMAIN-CONTAINING PROTEIN"/>
    <property type="match status" value="1"/>
</dbReference>
<dbReference type="EMBL" id="LT552109">
    <property type="protein sequence ID" value="SAL98494.1"/>
    <property type="molecule type" value="Genomic_DNA"/>
</dbReference>
<dbReference type="Proteomes" id="UP000078561">
    <property type="component" value="Unassembled WGS sequence"/>
</dbReference>
<gene>
    <name evidence="2" type="primary">ABSGL_04031.1 scaffold 4782</name>
</gene>
<evidence type="ECO:0000313" key="2">
    <source>
        <dbReference type="EMBL" id="SAL98494.1"/>
    </source>
</evidence>
<keyword evidence="1" id="KW-0812">Transmembrane</keyword>
<protein>
    <submittedName>
        <fullName evidence="2">Uncharacterized protein</fullName>
    </submittedName>
</protein>
<evidence type="ECO:0000256" key="1">
    <source>
        <dbReference type="SAM" id="Phobius"/>
    </source>
</evidence>
<evidence type="ECO:0000313" key="3">
    <source>
        <dbReference type="Proteomes" id="UP000078561"/>
    </source>
</evidence>
<name>A0A163JCY7_ABSGL</name>
<feature type="transmembrane region" description="Helical" evidence="1">
    <location>
        <begin position="20"/>
        <end position="40"/>
    </location>
</feature>
<feature type="transmembrane region" description="Helical" evidence="1">
    <location>
        <begin position="194"/>
        <end position="213"/>
    </location>
</feature>
<dbReference type="AlphaFoldDB" id="A0A163JCY7"/>
<keyword evidence="1" id="KW-0472">Membrane</keyword>
<dbReference type="OrthoDB" id="3210850at2759"/>
<feature type="transmembrane region" description="Helical" evidence="1">
    <location>
        <begin position="152"/>
        <end position="173"/>
    </location>
</feature>
<dbReference type="PANTHER" id="PTHR38848">
    <property type="entry name" value="G-PROTEIN COUPLED RECEPTORS FAMILY 3 PROFILE DOMAIN-CONTAINING PROTEIN"/>
    <property type="match status" value="1"/>
</dbReference>
<keyword evidence="1" id="KW-1133">Transmembrane helix</keyword>